<name>A0A7S0M054_9CRYP</name>
<evidence type="ECO:0000256" key="1">
    <source>
        <dbReference type="SAM" id="Coils"/>
    </source>
</evidence>
<protein>
    <submittedName>
        <fullName evidence="2">Uncharacterized protein</fullName>
    </submittedName>
</protein>
<dbReference type="AlphaFoldDB" id="A0A7S0M054"/>
<proteinExistence type="predicted"/>
<keyword evidence="1" id="KW-0175">Coiled coil</keyword>
<evidence type="ECO:0000313" key="2">
    <source>
        <dbReference type="EMBL" id="CAD8627536.1"/>
    </source>
</evidence>
<accession>A0A7S0M054</accession>
<gene>
    <name evidence="2" type="ORF">CCUR1050_LOCUS5214</name>
</gene>
<sequence>MRAKCKRITAGSTRCQILRELMLNSSRRPCSLEHQTAISPRRTWHSSTTRLDWNLEPDVILHWACNLRWRSKNNELGAGVASVEAYLKASEESLAQMESNVKMKRCYTLIFNAGQSLVENLTANQFLLLVHNEKTGVAECFMEFSEQVRTNTVRDKVAELGAFCINVATFQKNDGNFSAASALNRVRDVVKSDGFVEVVRGTCNAKLMKKADELATIEAEKRRQTAGKEFDEKTAAAIKLSLEETKESMSQVQENMATVKETVVEQAQMASATKDGLSRLAGITEEVKETVVEHGKGQTYTIRRLNKERDELNAEVHLQKDEIIRLQEKHRMDLKQKDAQHRVIVKEKDSQHQAIIKEKDTAIKEKDDYIRTLMQDVRAANSHVTALLVTLAKRKKPDQ</sequence>
<feature type="coiled-coil region" evidence="1">
    <location>
        <begin position="302"/>
        <end position="329"/>
    </location>
</feature>
<organism evidence="2">
    <name type="scientific">Cryptomonas curvata</name>
    <dbReference type="NCBI Taxonomy" id="233186"/>
    <lineage>
        <taxon>Eukaryota</taxon>
        <taxon>Cryptophyceae</taxon>
        <taxon>Cryptomonadales</taxon>
        <taxon>Cryptomonadaceae</taxon>
        <taxon>Cryptomonas</taxon>
    </lineage>
</organism>
<reference evidence="2" key="1">
    <citation type="submission" date="2021-01" db="EMBL/GenBank/DDBJ databases">
        <authorList>
            <person name="Corre E."/>
            <person name="Pelletier E."/>
            <person name="Niang G."/>
            <person name="Scheremetjew M."/>
            <person name="Finn R."/>
            <person name="Kale V."/>
            <person name="Holt S."/>
            <person name="Cochrane G."/>
            <person name="Meng A."/>
            <person name="Brown T."/>
            <person name="Cohen L."/>
        </authorList>
    </citation>
    <scope>NUCLEOTIDE SEQUENCE</scope>
    <source>
        <strain evidence="2">CCAP979/52</strain>
    </source>
</reference>
<feature type="coiled-coil region" evidence="1">
    <location>
        <begin position="235"/>
        <end position="262"/>
    </location>
</feature>
<dbReference type="EMBL" id="HBEZ01009421">
    <property type="protein sequence ID" value="CAD8627536.1"/>
    <property type="molecule type" value="Transcribed_RNA"/>
</dbReference>